<reference evidence="4 5" key="1">
    <citation type="journal article" date="2019" name="Int. J. Syst. Evol. Microbiol.">
        <title>The Global Catalogue of Microorganisms (GCM) 10K type strain sequencing project: providing services to taxonomists for standard genome sequencing and annotation.</title>
        <authorList>
            <consortium name="The Broad Institute Genomics Platform"/>
            <consortium name="The Broad Institute Genome Sequencing Center for Infectious Disease"/>
            <person name="Wu L."/>
            <person name="Ma J."/>
        </authorList>
    </citation>
    <scope>NUCLEOTIDE SEQUENCE [LARGE SCALE GENOMIC DNA]</scope>
    <source>
        <strain evidence="4 5">JCM 9383</strain>
    </source>
</reference>
<dbReference type="PANTHER" id="PTHR13061:SF29">
    <property type="entry name" value="GAMMA CARBONIC ANHYDRASE-LIKE 1, MITOCHONDRIAL-RELATED"/>
    <property type="match status" value="1"/>
</dbReference>
<dbReference type="InterPro" id="IPR050484">
    <property type="entry name" value="Transf_Hexapept/Carb_Anhydrase"/>
</dbReference>
<feature type="domain" description="Carrier" evidence="3">
    <location>
        <begin position="18"/>
        <end position="95"/>
    </location>
</feature>
<dbReference type="EMBL" id="BAAAUX010000001">
    <property type="protein sequence ID" value="GAA2774573.1"/>
    <property type="molecule type" value="Genomic_DNA"/>
</dbReference>
<dbReference type="NCBIfam" id="TIGR02353">
    <property type="entry name" value="NRPS_term_dom"/>
    <property type="match status" value="1"/>
</dbReference>
<dbReference type="RefSeq" id="WP_344677491.1">
    <property type="nucleotide sequence ID" value="NZ_BAAAUX010000001.1"/>
</dbReference>
<dbReference type="Gene3D" id="1.10.1200.10">
    <property type="entry name" value="ACP-like"/>
    <property type="match status" value="1"/>
</dbReference>
<dbReference type="SUPFAM" id="SSF51161">
    <property type="entry name" value="Trimeric LpxA-like enzymes"/>
    <property type="match status" value="2"/>
</dbReference>
<organism evidence="4 5">
    <name type="scientific">Saccharopolyspora taberi</name>
    <dbReference type="NCBI Taxonomy" id="60895"/>
    <lineage>
        <taxon>Bacteria</taxon>
        <taxon>Bacillati</taxon>
        <taxon>Actinomycetota</taxon>
        <taxon>Actinomycetes</taxon>
        <taxon>Pseudonocardiales</taxon>
        <taxon>Pseudonocardiaceae</taxon>
        <taxon>Saccharopolyspora</taxon>
    </lineage>
</organism>
<evidence type="ECO:0000313" key="5">
    <source>
        <dbReference type="Proteomes" id="UP001500979"/>
    </source>
</evidence>
<evidence type="ECO:0000313" key="4">
    <source>
        <dbReference type="EMBL" id="GAA2774573.1"/>
    </source>
</evidence>
<keyword evidence="5" id="KW-1185">Reference proteome</keyword>
<keyword evidence="2" id="KW-1133">Transmembrane helix</keyword>
<feature type="transmembrane region" description="Helical" evidence="2">
    <location>
        <begin position="401"/>
        <end position="422"/>
    </location>
</feature>
<evidence type="ECO:0000259" key="3">
    <source>
        <dbReference type="PROSITE" id="PS50075"/>
    </source>
</evidence>
<accession>A0ABN3V252</accession>
<feature type="transmembrane region" description="Helical" evidence="2">
    <location>
        <begin position="611"/>
        <end position="636"/>
    </location>
</feature>
<dbReference type="InterPro" id="IPR009081">
    <property type="entry name" value="PP-bd_ACP"/>
</dbReference>
<feature type="transmembrane region" description="Helical" evidence="2">
    <location>
        <begin position="122"/>
        <end position="142"/>
    </location>
</feature>
<dbReference type="InterPro" id="IPR011004">
    <property type="entry name" value="Trimer_LpxA-like_sf"/>
</dbReference>
<dbReference type="InterPro" id="IPR036736">
    <property type="entry name" value="ACP-like_sf"/>
</dbReference>
<feature type="transmembrane region" description="Helical" evidence="2">
    <location>
        <begin position="355"/>
        <end position="381"/>
    </location>
</feature>
<comment type="caution">
    <text evidence="4">The sequence shown here is derived from an EMBL/GenBank/DDBJ whole genome shotgun (WGS) entry which is preliminary data.</text>
</comment>
<dbReference type="PROSITE" id="PS50075">
    <property type="entry name" value="CARRIER"/>
    <property type="match status" value="1"/>
</dbReference>
<dbReference type="Pfam" id="PF00550">
    <property type="entry name" value="PP-binding"/>
    <property type="match status" value="1"/>
</dbReference>
<dbReference type="Gene3D" id="2.160.10.10">
    <property type="entry name" value="Hexapeptide repeat proteins"/>
    <property type="match status" value="2"/>
</dbReference>
<evidence type="ECO:0000256" key="2">
    <source>
        <dbReference type="SAM" id="Phobius"/>
    </source>
</evidence>
<dbReference type="Proteomes" id="UP001500979">
    <property type="component" value="Unassembled WGS sequence"/>
</dbReference>
<feature type="transmembrane region" description="Helical" evidence="2">
    <location>
        <begin position="642"/>
        <end position="664"/>
    </location>
</feature>
<keyword evidence="2" id="KW-0472">Membrane</keyword>
<feature type="region of interest" description="Disordered" evidence="1">
    <location>
        <begin position="1"/>
        <end position="20"/>
    </location>
</feature>
<protein>
    <recommendedName>
        <fullName evidence="3">Carrier domain-containing protein</fullName>
    </recommendedName>
</protein>
<dbReference type="PANTHER" id="PTHR13061">
    <property type="entry name" value="DYNACTIN SUBUNIT P25"/>
    <property type="match status" value="1"/>
</dbReference>
<name>A0ABN3V252_9PSEU</name>
<dbReference type="InterPro" id="IPR012728">
    <property type="entry name" value="Pls/PosA_C"/>
</dbReference>
<dbReference type="SUPFAM" id="SSF47336">
    <property type="entry name" value="ACP-like"/>
    <property type="match status" value="1"/>
</dbReference>
<feature type="transmembrane region" description="Helical" evidence="2">
    <location>
        <begin position="154"/>
        <end position="176"/>
    </location>
</feature>
<proteinExistence type="predicted"/>
<evidence type="ECO:0000256" key="1">
    <source>
        <dbReference type="SAM" id="MobiDB-lite"/>
    </source>
</evidence>
<sequence length="827" mass="90199">MPGHPVEVAPDDLTDNTTTPVGTEQIFAEVLAGVVRTEQVSVHSNFFDDLGADSMVMAQFCARVRKRDDLPSVSMKDVYRHPTISSLATALSGDEAPAAPAPEPARVAEPVSRAQHLLCGTLQLLAFLLLACVGSIVLTAGFEWISEGAGVVGIYLRALLFTSVTFTAACVLPILAKWTIIGRWKPREIRIWSLDYFRFWFVKTLVRANPLALFTGSPLNVLYLRLLGARVGRGVVILTRHLPVCTDLVSIGAGTVVRKDAYVQSYRAHSGMIQTGPVSLGENVFVGEASVVDIGTSMGDGSLLGRSSSLHAGQAVPAGERWHGSPAQRTGMEYPAVEPARCGTLRRAVYATLQLVVLLSISLPLVTGGATMLLTGVPRLAQILQAGELAFTSWAFWREALAVSLLLFFGALVVGLLTVATIPRLLNLAITPGKAYRLYGIRFWAQRAIARMTNSKFLMLLFGDSSYVVPYLRWIGYRLTPVVQTGSNFGTEVKHDNPFVTTVGSGTMVADGLSVINAEYSNTSFRVAEAKVGPHNFLGNHIVYPPGGRTGDDCLLATKVMVPIDGKVREGVGLLGAPSMEIPRTVQRDKSLEVADHERHSRLRIKNRHNLATIGWFLLVRWVHLFVVTVLAGAAADLYGHMASWSVALATVLVLLFTVAYNVLVDRIVTKVHPQRPMFCSIYDLRFWRHERYWKVPETDYLAMFNGTAFKPLLWRLMGARVGKRVFDDGCYISERRLTAIGDDAILNVGSKIQCHSQEDGSFKSDHSELGSRCTVGISTLVHYGVTVGDDAVLGPDSFLMKGEYVPDQAQWVGNPARELAGERAVA</sequence>
<keyword evidence="2" id="KW-0812">Transmembrane</keyword>
<gene>
    <name evidence="4" type="ORF">GCM10010470_03200</name>
</gene>